<organism evidence="2 3">
    <name type="scientific">Marinobacter nauticus</name>
    <name type="common">Marinobacter hydrocarbonoclasticus</name>
    <name type="synonym">Marinobacter aquaeolei</name>
    <dbReference type="NCBI Taxonomy" id="2743"/>
    <lineage>
        <taxon>Bacteria</taxon>
        <taxon>Pseudomonadati</taxon>
        <taxon>Pseudomonadota</taxon>
        <taxon>Gammaproteobacteria</taxon>
        <taxon>Pseudomonadales</taxon>
        <taxon>Marinobacteraceae</taxon>
        <taxon>Marinobacter</taxon>
    </lineage>
</organism>
<feature type="region of interest" description="Disordered" evidence="1">
    <location>
        <begin position="1"/>
        <end position="40"/>
    </location>
</feature>
<accession>A0A368Y1Q1</accession>
<evidence type="ECO:0000256" key="1">
    <source>
        <dbReference type="SAM" id="MobiDB-lite"/>
    </source>
</evidence>
<protein>
    <submittedName>
        <fullName evidence="2">Uncharacterized protein</fullName>
    </submittedName>
</protein>
<evidence type="ECO:0000313" key="3">
    <source>
        <dbReference type="Proteomes" id="UP000253647"/>
    </source>
</evidence>
<feature type="compositionally biased region" description="Polar residues" evidence="1">
    <location>
        <begin position="18"/>
        <end position="27"/>
    </location>
</feature>
<name>A0A368Y1Q1_MARNT</name>
<proteinExistence type="predicted"/>
<comment type="caution">
    <text evidence="2">The sequence shown here is derived from an EMBL/GenBank/DDBJ whole genome shotgun (WGS) entry which is preliminary data.</text>
</comment>
<evidence type="ECO:0000313" key="2">
    <source>
        <dbReference type="EMBL" id="RCW73286.1"/>
    </source>
</evidence>
<reference evidence="2 3" key="1">
    <citation type="submission" date="2018-07" db="EMBL/GenBank/DDBJ databases">
        <title>Freshwater and sediment microbial communities from various areas in North America, analyzing microbe dynamics in response to fracking.</title>
        <authorList>
            <person name="Lamendella R."/>
        </authorList>
    </citation>
    <scope>NUCLEOTIDE SEQUENCE [LARGE SCALE GENOMIC DNA]</scope>
    <source>
        <strain evidence="2 3">105B</strain>
    </source>
</reference>
<dbReference type="EMBL" id="QPJI01000002">
    <property type="protein sequence ID" value="RCW73286.1"/>
    <property type="molecule type" value="Genomic_DNA"/>
</dbReference>
<dbReference type="Proteomes" id="UP000253647">
    <property type="component" value="Unassembled WGS sequence"/>
</dbReference>
<dbReference type="AlphaFoldDB" id="A0A368Y1Q1"/>
<sequence>MAEHKRHRDVPKERFLESQPQPGTASTLGGLLYQQASKGA</sequence>
<gene>
    <name evidence="2" type="ORF">DET61_1023</name>
</gene>